<dbReference type="Proteomes" id="UP000247772">
    <property type="component" value="Unassembled WGS sequence"/>
</dbReference>
<dbReference type="OrthoDB" id="8097953at2"/>
<dbReference type="EMBL" id="QJSQ01000014">
    <property type="protein sequence ID" value="PYE21540.1"/>
    <property type="molecule type" value="Genomic_DNA"/>
</dbReference>
<protein>
    <submittedName>
        <fullName evidence="1">Uncharacterized protein</fullName>
    </submittedName>
</protein>
<name>A0A2V4TZZ5_9BURK</name>
<dbReference type="RefSeq" id="WP_110855854.1">
    <property type="nucleotide sequence ID" value="NZ_QJSQ01000014.1"/>
</dbReference>
<proteinExistence type="predicted"/>
<accession>A0A2V4TZZ5</accession>
<organism evidence="1 2">
    <name type="scientific">Paraburkholderia silvatlantica</name>
    <dbReference type="NCBI Taxonomy" id="321895"/>
    <lineage>
        <taxon>Bacteria</taxon>
        <taxon>Pseudomonadati</taxon>
        <taxon>Pseudomonadota</taxon>
        <taxon>Betaproteobacteria</taxon>
        <taxon>Burkholderiales</taxon>
        <taxon>Burkholderiaceae</taxon>
        <taxon>Paraburkholderia</taxon>
    </lineage>
</organism>
<evidence type="ECO:0000313" key="2">
    <source>
        <dbReference type="Proteomes" id="UP000247772"/>
    </source>
</evidence>
<dbReference type="AlphaFoldDB" id="A0A2V4TZZ5"/>
<gene>
    <name evidence="1" type="ORF">C7410_114182</name>
</gene>
<comment type="caution">
    <text evidence="1">The sequence shown here is derived from an EMBL/GenBank/DDBJ whole genome shotgun (WGS) entry which is preliminary data.</text>
</comment>
<sequence length="66" mass="7658">MKFSQNGLYIERYIKCANCGTLIYADDKHQQAQSVQRGGQLFCSQWCVDWREAREKREAEAEAAAR</sequence>
<reference evidence="1 2" key="1">
    <citation type="submission" date="2018-06" db="EMBL/GenBank/DDBJ databases">
        <title>Genomic Encyclopedia of Type Strains, Phase IV (KMG-V): Genome sequencing to study the core and pangenomes of soil and plant-associated prokaryotes.</title>
        <authorList>
            <person name="Whitman W."/>
        </authorList>
    </citation>
    <scope>NUCLEOTIDE SEQUENCE [LARGE SCALE GENOMIC DNA]</scope>
    <source>
        <strain evidence="1 2">SRCL-318</strain>
    </source>
</reference>
<evidence type="ECO:0000313" key="1">
    <source>
        <dbReference type="EMBL" id="PYE21540.1"/>
    </source>
</evidence>